<keyword evidence="8" id="KW-1185">Reference proteome</keyword>
<dbReference type="InterPro" id="IPR050367">
    <property type="entry name" value="APC_superfamily"/>
</dbReference>
<evidence type="ECO:0000256" key="6">
    <source>
        <dbReference type="SAM" id="Phobius"/>
    </source>
</evidence>
<feature type="transmembrane region" description="Helical" evidence="6">
    <location>
        <begin position="62"/>
        <end position="83"/>
    </location>
</feature>
<comment type="caution">
    <text evidence="7">The sequence shown here is derived from an EMBL/GenBank/DDBJ whole genome shotgun (WGS) entry which is preliminary data.</text>
</comment>
<feature type="transmembrane region" description="Helical" evidence="6">
    <location>
        <begin position="174"/>
        <end position="196"/>
    </location>
</feature>
<feature type="transmembrane region" description="Helical" evidence="6">
    <location>
        <begin position="104"/>
        <end position="126"/>
    </location>
</feature>
<reference evidence="8" key="1">
    <citation type="journal article" date="2019" name="Int. J. Syst. Evol. Microbiol.">
        <title>The Global Catalogue of Microorganisms (GCM) 10K type strain sequencing project: providing services to taxonomists for standard genome sequencing and annotation.</title>
        <authorList>
            <consortium name="The Broad Institute Genomics Platform"/>
            <consortium name="The Broad Institute Genome Sequencing Center for Infectious Disease"/>
            <person name="Wu L."/>
            <person name="Ma J."/>
        </authorList>
    </citation>
    <scope>NUCLEOTIDE SEQUENCE [LARGE SCALE GENOMIC DNA]</scope>
    <source>
        <strain evidence="8">JCM 13006</strain>
    </source>
</reference>
<evidence type="ECO:0000256" key="1">
    <source>
        <dbReference type="ARBA" id="ARBA00004651"/>
    </source>
</evidence>
<organism evidence="7 8">
    <name type="scientific">Kitasatospora terrestris</name>
    <dbReference type="NCBI Taxonomy" id="258051"/>
    <lineage>
        <taxon>Bacteria</taxon>
        <taxon>Bacillati</taxon>
        <taxon>Actinomycetota</taxon>
        <taxon>Actinomycetes</taxon>
        <taxon>Kitasatosporales</taxon>
        <taxon>Streptomycetaceae</taxon>
        <taxon>Kitasatospora</taxon>
    </lineage>
</organism>
<accession>A0ABP9DEN7</accession>
<keyword evidence="5 6" id="KW-0472">Membrane</keyword>
<dbReference type="PANTHER" id="PTHR42770:SF16">
    <property type="entry name" value="AMINO ACID PERMEASE"/>
    <property type="match status" value="1"/>
</dbReference>
<evidence type="ECO:0000256" key="3">
    <source>
        <dbReference type="ARBA" id="ARBA00022692"/>
    </source>
</evidence>
<evidence type="ECO:0000256" key="5">
    <source>
        <dbReference type="ARBA" id="ARBA00023136"/>
    </source>
</evidence>
<feature type="transmembrane region" description="Helical" evidence="6">
    <location>
        <begin position="248"/>
        <end position="273"/>
    </location>
</feature>
<feature type="transmembrane region" description="Helical" evidence="6">
    <location>
        <begin position="450"/>
        <end position="471"/>
    </location>
</feature>
<dbReference type="EMBL" id="BAABIS010000001">
    <property type="protein sequence ID" value="GAA4839404.1"/>
    <property type="molecule type" value="Genomic_DNA"/>
</dbReference>
<feature type="transmembrane region" description="Helical" evidence="6">
    <location>
        <begin position="303"/>
        <end position="323"/>
    </location>
</feature>
<dbReference type="PIRSF" id="PIRSF006060">
    <property type="entry name" value="AA_transporter"/>
    <property type="match status" value="1"/>
</dbReference>
<evidence type="ECO:0000256" key="2">
    <source>
        <dbReference type="ARBA" id="ARBA00022475"/>
    </source>
</evidence>
<gene>
    <name evidence="7" type="ORF">GCM10023235_13430</name>
</gene>
<dbReference type="InterPro" id="IPR002293">
    <property type="entry name" value="AA/rel_permease1"/>
</dbReference>
<evidence type="ECO:0000313" key="7">
    <source>
        <dbReference type="EMBL" id="GAA4839404.1"/>
    </source>
</evidence>
<protein>
    <submittedName>
        <fullName evidence="7">APC family permease</fullName>
    </submittedName>
</protein>
<feature type="transmembrane region" description="Helical" evidence="6">
    <location>
        <begin position="379"/>
        <end position="406"/>
    </location>
</feature>
<feature type="transmembrane region" description="Helical" evidence="6">
    <location>
        <begin position="146"/>
        <end position="162"/>
    </location>
</feature>
<feature type="transmembrane region" description="Helical" evidence="6">
    <location>
        <begin position="355"/>
        <end position="373"/>
    </location>
</feature>
<feature type="transmembrane region" description="Helical" evidence="6">
    <location>
        <begin position="32"/>
        <end position="56"/>
    </location>
</feature>
<feature type="transmembrane region" description="Helical" evidence="6">
    <location>
        <begin position="418"/>
        <end position="438"/>
    </location>
</feature>
<evidence type="ECO:0000256" key="4">
    <source>
        <dbReference type="ARBA" id="ARBA00022989"/>
    </source>
</evidence>
<sequence>MADLFAGGHVDPPGGAAGPADPLHRGLGVPQIVFMVVAAAAPLGMVAGSVPVAFAASGSPAIPLFFVLSTALLLVFAVGFTSMAQRVRNAGAFYAYVQAGLGRIPGLSAATLALFSYTLLLVGVNAYVGVATRNVIERCTGLGSPWWVWALVSLGIVAFLGYRDIELSARVLGVVLVLESLLLLVMDFGIVGHGGAHGLSATPLLPSTLGTGAPGLGMMFAFFGFIGFEATAVFRDEARAPDVTVPRATYLAIAVIGVFYAATVWAVVVGIGVDSVADAAKADPEGLVLGLARRYVGPLWFDVMQVLLITSQFACVLAFHNVVTRYQLALSRAGALPAPLGVVHPRHRAPSSSSAVVSAAAFATTLVVIASRLDPIGNVYAWFSGASTLGIVVLMAATSLAVIGYFRRVAERRSAWRTIVAPVLSFLGLAGLVCLVVANLPLLVGTTEGAWVMGGLVALSAVAGLVQALVLRTCHPTTYQRLDAGVPHE</sequence>
<keyword evidence="2" id="KW-1003">Cell membrane</keyword>
<keyword evidence="3 6" id="KW-0812">Transmembrane</keyword>
<proteinExistence type="predicted"/>
<dbReference type="Gene3D" id="1.20.1740.10">
    <property type="entry name" value="Amino acid/polyamine transporter I"/>
    <property type="match status" value="1"/>
</dbReference>
<dbReference type="Pfam" id="PF13520">
    <property type="entry name" value="AA_permease_2"/>
    <property type="match status" value="1"/>
</dbReference>
<comment type="subcellular location">
    <subcellularLocation>
        <location evidence="1">Cell membrane</location>
        <topology evidence="1">Multi-pass membrane protein</topology>
    </subcellularLocation>
</comment>
<feature type="transmembrane region" description="Helical" evidence="6">
    <location>
        <begin position="216"/>
        <end position="236"/>
    </location>
</feature>
<name>A0ABP9DEN7_9ACTN</name>
<evidence type="ECO:0000313" key="8">
    <source>
        <dbReference type="Proteomes" id="UP001501752"/>
    </source>
</evidence>
<keyword evidence="4 6" id="KW-1133">Transmembrane helix</keyword>
<dbReference type="RefSeq" id="WP_345695828.1">
    <property type="nucleotide sequence ID" value="NZ_BAABIS010000001.1"/>
</dbReference>
<dbReference type="PANTHER" id="PTHR42770">
    <property type="entry name" value="AMINO ACID TRANSPORTER-RELATED"/>
    <property type="match status" value="1"/>
</dbReference>
<dbReference type="Proteomes" id="UP001501752">
    <property type="component" value="Unassembled WGS sequence"/>
</dbReference>